<feature type="compositionally biased region" description="Low complexity" evidence="1">
    <location>
        <begin position="186"/>
        <end position="208"/>
    </location>
</feature>
<dbReference type="STRING" id="9669.ENSMPUP00000007979"/>
<feature type="compositionally biased region" description="Gly residues" evidence="1">
    <location>
        <begin position="66"/>
        <end position="77"/>
    </location>
</feature>
<feature type="compositionally biased region" description="Acidic residues" evidence="1">
    <location>
        <begin position="405"/>
        <end position="414"/>
    </location>
</feature>
<feature type="compositionally biased region" description="Low complexity" evidence="1">
    <location>
        <begin position="41"/>
        <end position="60"/>
    </location>
</feature>
<dbReference type="EMBL" id="AEYP01035139">
    <property type="status" value="NOT_ANNOTATED_CDS"/>
    <property type="molecule type" value="Genomic_DNA"/>
</dbReference>
<protein>
    <submittedName>
        <fullName evidence="2">Uncharacterized protein</fullName>
    </submittedName>
</protein>
<name>M3Y9H2_MUSPF</name>
<proteinExistence type="predicted"/>
<evidence type="ECO:0000313" key="2">
    <source>
        <dbReference type="Ensembl" id="ENSMPUP00000007979.1"/>
    </source>
</evidence>
<feature type="compositionally biased region" description="Pro residues" evidence="1">
    <location>
        <begin position="754"/>
        <end position="765"/>
    </location>
</feature>
<dbReference type="Ensembl" id="ENSMPUT00000008104.1">
    <property type="protein sequence ID" value="ENSMPUP00000007979.1"/>
    <property type="gene ID" value="ENSMPUG00000008037.1"/>
</dbReference>
<dbReference type="AlphaFoldDB" id="M3Y9H2"/>
<dbReference type="OMA" id="THEVAMC"/>
<feature type="compositionally biased region" description="Gly residues" evidence="1">
    <location>
        <begin position="355"/>
        <end position="367"/>
    </location>
</feature>
<feature type="compositionally biased region" description="Gly residues" evidence="1">
    <location>
        <begin position="116"/>
        <end position="126"/>
    </location>
</feature>
<organism evidence="2">
    <name type="scientific">Mustela putorius furo</name>
    <name type="common">European domestic ferret</name>
    <name type="synonym">Mustela furo</name>
    <dbReference type="NCBI Taxonomy" id="9669"/>
    <lineage>
        <taxon>Eukaryota</taxon>
        <taxon>Metazoa</taxon>
        <taxon>Chordata</taxon>
        <taxon>Craniata</taxon>
        <taxon>Vertebrata</taxon>
        <taxon>Euteleostomi</taxon>
        <taxon>Mammalia</taxon>
        <taxon>Eutheria</taxon>
        <taxon>Laurasiatheria</taxon>
        <taxon>Carnivora</taxon>
        <taxon>Caniformia</taxon>
        <taxon>Musteloidea</taxon>
        <taxon>Mustelidae</taxon>
        <taxon>Mustelinae</taxon>
        <taxon>Mustela</taxon>
    </lineage>
</organism>
<dbReference type="EMBL" id="AEYP01035138">
    <property type="status" value="NOT_ANNOTATED_CDS"/>
    <property type="molecule type" value="Genomic_DNA"/>
</dbReference>
<reference evidence="2" key="1">
    <citation type="submission" date="2024-06" db="UniProtKB">
        <authorList>
            <consortium name="Ensembl"/>
        </authorList>
    </citation>
    <scope>IDENTIFICATION</scope>
</reference>
<feature type="compositionally biased region" description="Low complexity" evidence="1">
    <location>
        <begin position="103"/>
        <end position="115"/>
    </location>
</feature>
<feature type="compositionally biased region" description="Pro residues" evidence="1">
    <location>
        <begin position="302"/>
        <end position="315"/>
    </location>
</feature>
<feature type="compositionally biased region" description="Basic residues" evidence="1">
    <location>
        <begin position="577"/>
        <end position="590"/>
    </location>
</feature>
<evidence type="ECO:0000256" key="1">
    <source>
        <dbReference type="SAM" id="MobiDB-lite"/>
    </source>
</evidence>
<accession>M3Y9H2</accession>
<feature type="compositionally biased region" description="Pro residues" evidence="1">
    <location>
        <begin position="323"/>
        <end position="338"/>
    </location>
</feature>
<dbReference type="InParanoid" id="M3Y9H2"/>
<sequence>EREGASPPAPRGYRSRRPARRTPLCWPPAHRGTGPGGCPDTAGTGRAGTAPGRGSSWARGGRWRPGAGGQAGPGPAAGGCRRRTRPGQAVGPAGAAGGGAPGAGRRWPRTPAAAGPAGGSGAGGWGHAPPGSPNPRPHDPAAPGSPGRSTWGGGAVRPGDAGAVPAAPPPARRTWKRLGRGGGQSTGAAGPPRTRGPGTAPGTRLPAGPDRPPGTWGDGTWPTPPARRGTDVRTQRCPAHAGLTPGHELHGEPWPPGGSTSAPAEGGVPGQPGTSGTHRGTGERGCGRQAPGPRPRLGSSPGQPPPPWWLQPWPGPGATGPPGSAPPPAPRGSWPPPSSAETSWSSAPTPDGAVGDPGGPGSQGRGGAVDADEVAGTEAAHGDTERAEAQGADGKMAGPPGAGGQEDEEVDAGEGGDCGVPGRQGAGGLPGLTKGVGRPQGGAPRPSPEGGKGQARRRGEQGTKAQPRRARGIEGPCVPPGTNGASQPRAGRAPSPRNGSGGRAGSDAGQDPGCAGLRGRRAQPSPPAGAGPRDPGAGTGGPRQWPRVPWARAGRPWLRGGVCAPAARGGQDSGRGRFPRRRTPLPRARGRVSYSLPPEAAGLGIPAPGRLPGGPNRGDPASAGPSPPAPWPCRGKPGSTREAPVGAHGPPEAPLLAPRVAPCSGPPMPGDRLGTPWGRPHGTAGPEAASARLPGSSYTRKPVGPGGAPGRRGPHRLPGTGGSPGSPNPPGFSTSLFLKGVRGRTEGRQGSLPTRPPPRPGPACPHGPWQERGAGEGEGRALWEPCPRRSPCSPL</sequence>
<dbReference type="HOGENOM" id="CLU_353592_0_0_1"/>
<feature type="compositionally biased region" description="Gly residues" evidence="1">
    <location>
        <begin position="415"/>
        <end position="430"/>
    </location>
</feature>
<feature type="region of interest" description="Disordered" evidence="1">
    <location>
        <begin position="1"/>
        <end position="795"/>
    </location>
</feature>